<comment type="caution">
    <text evidence="1">The sequence shown here is derived from an EMBL/GenBank/DDBJ whole genome shotgun (WGS) entry which is preliminary data.</text>
</comment>
<reference evidence="1" key="1">
    <citation type="submission" date="2022-03" db="EMBL/GenBank/DDBJ databases">
        <authorList>
            <person name="Martin C."/>
        </authorList>
    </citation>
    <scope>NUCLEOTIDE SEQUENCE</scope>
</reference>
<evidence type="ECO:0000313" key="2">
    <source>
        <dbReference type="Proteomes" id="UP000749559"/>
    </source>
</evidence>
<dbReference type="EMBL" id="CAIIXF020000006">
    <property type="protein sequence ID" value="CAH1787024.1"/>
    <property type="molecule type" value="Genomic_DNA"/>
</dbReference>
<proteinExistence type="predicted"/>
<keyword evidence="2" id="KW-1185">Reference proteome</keyword>
<protein>
    <submittedName>
        <fullName evidence="1">Uncharacterized protein</fullName>
    </submittedName>
</protein>
<evidence type="ECO:0000313" key="1">
    <source>
        <dbReference type="EMBL" id="CAH1787024.1"/>
    </source>
</evidence>
<organism evidence="1 2">
    <name type="scientific">Owenia fusiformis</name>
    <name type="common">Polychaete worm</name>
    <dbReference type="NCBI Taxonomy" id="6347"/>
    <lineage>
        <taxon>Eukaryota</taxon>
        <taxon>Metazoa</taxon>
        <taxon>Spiralia</taxon>
        <taxon>Lophotrochozoa</taxon>
        <taxon>Annelida</taxon>
        <taxon>Polychaeta</taxon>
        <taxon>Sedentaria</taxon>
        <taxon>Canalipalpata</taxon>
        <taxon>Sabellida</taxon>
        <taxon>Oweniida</taxon>
        <taxon>Oweniidae</taxon>
        <taxon>Owenia</taxon>
    </lineage>
</organism>
<name>A0A8J1XVL8_OWEFU</name>
<gene>
    <name evidence="1" type="ORF">OFUS_LOCUS12807</name>
</gene>
<sequence length="408" mass="48180">MWAFYSKTKSDLIKMLYRFVDNRKRMSTKILISVFFCTLVASIIFQGAPNRDSTKYKQNTYSRLEEPNINGIEWYKYQRRVLAENNADDLSLPLGKRHILQSTRILRYIGKLLMYKIKKNQYLGSCRNFSELHCSIEVDNIIEFLYYSSLCLSVAENMKMRLWIKSPWLIANAEWTHYLKPIRLQSCGHVMNTQPITIEEAFKLKFNLPLDCRELRKLGDVHANIPSWILSKLYFIHSNPKALIRGYYFSYIFQLNQNLRVKINQLKREFCIGVKPSIGISVHLYHNNIQYFQTALNHASTYCHRMHAVSCNIYISLNFSKKTEQHRFLITKHKELTLLSDHSKIIWHFDENKKEIIDIEILASVDYFIGSVASRRDRNIYELRQTAKFDASYATIFVDGSYNDFTEC</sequence>
<dbReference type="Proteomes" id="UP000749559">
    <property type="component" value="Unassembled WGS sequence"/>
</dbReference>
<dbReference type="AlphaFoldDB" id="A0A8J1XVL8"/>
<accession>A0A8J1XVL8</accession>